<evidence type="ECO:0000313" key="2">
    <source>
        <dbReference type="EMBL" id="KAK3058441.1"/>
    </source>
</evidence>
<evidence type="ECO:0008006" key="4">
    <source>
        <dbReference type="Google" id="ProtNLM"/>
    </source>
</evidence>
<dbReference type="PANTHER" id="PTHR38116">
    <property type="entry name" value="CHROMOSOME 7, WHOLE GENOME SHOTGUN SEQUENCE"/>
    <property type="match status" value="1"/>
</dbReference>
<keyword evidence="3" id="KW-1185">Reference proteome</keyword>
<sequence>MDHEAEELGIPAHAQRADEVVLPTTAAERKRVLNILAQRRYRRRRRDRQAALELLISKKTPHGTNSAQPAYDEDESLATESSHTSNSPSSDDTAASSELAVPYTNGSTWFPDATYPNDDMTALLTDFSWTNDEIAPALNDFLQYDDVQNATFADDFSIAVPELDLLRAAYQIAGRIESSHLLFAGLQAQSVFLTADCSSLIPRLPKNLRPTTAQLTIPHHPLIDVLPWPAVRTRLVRMYSMPSELWPRHPSDGSESSLVRLVYDMEDGGVRVTGGDPSDEDGWEVEQRFFDVWWWALDQSVISISDRKRALRGLPKLSCQNSAGF</sequence>
<dbReference type="InterPro" id="IPR021833">
    <property type="entry name" value="DUF3425"/>
</dbReference>
<proteinExistence type="predicted"/>
<evidence type="ECO:0000256" key="1">
    <source>
        <dbReference type="SAM" id="MobiDB-lite"/>
    </source>
</evidence>
<feature type="region of interest" description="Disordered" evidence="1">
    <location>
        <begin position="55"/>
        <end position="96"/>
    </location>
</feature>
<dbReference type="Proteomes" id="UP001271007">
    <property type="component" value="Unassembled WGS sequence"/>
</dbReference>
<comment type="caution">
    <text evidence="2">The sequence shown here is derived from an EMBL/GenBank/DDBJ whole genome shotgun (WGS) entry which is preliminary data.</text>
</comment>
<dbReference type="AlphaFoldDB" id="A0AAJ0LX10"/>
<reference evidence="2" key="1">
    <citation type="submission" date="2023-04" db="EMBL/GenBank/DDBJ databases">
        <title>Black Yeasts Isolated from many extreme environments.</title>
        <authorList>
            <person name="Coleine C."/>
            <person name="Stajich J.E."/>
            <person name="Selbmann L."/>
        </authorList>
    </citation>
    <scope>NUCLEOTIDE SEQUENCE</scope>
    <source>
        <strain evidence="2">CCFEE 5312</strain>
    </source>
</reference>
<dbReference type="Pfam" id="PF11905">
    <property type="entry name" value="DUF3425"/>
    <property type="match status" value="1"/>
</dbReference>
<accession>A0AAJ0LX10</accession>
<gene>
    <name evidence="2" type="ORF">LTR09_000005</name>
</gene>
<organism evidence="2 3">
    <name type="scientific">Extremus antarcticus</name>
    <dbReference type="NCBI Taxonomy" id="702011"/>
    <lineage>
        <taxon>Eukaryota</taxon>
        <taxon>Fungi</taxon>
        <taxon>Dikarya</taxon>
        <taxon>Ascomycota</taxon>
        <taxon>Pezizomycotina</taxon>
        <taxon>Dothideomycetes</taxon>
        <taxon>Dothideomycetidae</taxon>
        <taxon>Mycosphaerellales</taxon>
        <taxon>Extremaceae</taxon>
        <taxon>Extremus</taxon>
    </lineage>
</organism>
<name>A0AAJ0LX10_9PEZI</name>
<dbReference type="PANTHER" id="PTHR38116:SF9">
    <property type="entry name" value="BZIP DOMAIN-CONTAINING PROTEIN"/>
    <property type="match status" value="1"/>
</dbReference>
<evidence type="ECO:0000313" key="3">
    <source>
        <dbReference type="Proteomes" id="UP001271007"/>
    </source>
</evidence>
<protein>
    <recommendedName>
        <fullName evidence="4">BZIP domain-containing protein</fullName>
    </recommendedName>
</protein>
<feature type="compositionally biased region" description="Low complexity" evidence="1">
    <location>
        <begin position="81"/>
        <end position="90"/>
    </location>
</feature>
<dbReference type="EMBL" id="JAWDJX010000001">
    <property type="protein sequence ID" value="KAK3058441.1"/>
    <property type="molecule type" value="Genomic_DNA"/>
</dbReference>